<dbReference type="PANTHER" id="PTHR47505">
    <property type="entry name" value="DNA UTILIZATION PROTEIN YHGH"/>
    <property type="match status" value="1"/>
</dbReference>
<dbReference type="AlphaFoldDB" id="A0A2H0UT67"/>
<name>A0A2H0UT67_9BACT</name>
<organism evidence="3 4">
    <name type="scientific">Candidatus Harrisonbacteria bacterium CG10_big_fil_rev_8_21_14_0_10_40_38</name>
    <dbReference type="NCBI Taxonomy" id="1974583"/>
    <lineage>
        <taxon>Bacteria</taxon>
        <taxon>Candidatus Harrisoniibacteriota</taxon>
    </lineage>
</organism>
<accession>A0A2H0UT67</accession>
<dbReference type="InterPro" id="IPR000836">
    <property type="entry name" value="PRTase_dom"/>
</dbReference>
<evidence type="ECO:0000256" key="1">
    <source>
        <dbReference type="ARBA" id="ARBA00008007"/>
    </source>
</evidence>
<feature type="domain" description="Phosphoribosyltransferase" evidence="2">
    <location>
        <begin position="137"/>
        <end position="236"/>
    </location>
</feature>
<proteinExistence type="inferred from homology"/>
<protein>
    <recommendedName>
        <fullName evidence="2">Phosphoribosyltransferase domain-containing protein</fullName>
    </recommendedName>
</protein>
<gene>
    <name evidence="3" type="ORF">COU07_01660</name>
</gene>
<dbReference type="CDD" id="cd06223">
    <property type="entry name" value="PRTases_typeI"/>
    <property type="match status" value="1"/>
</dbReference>
<dbReference type="InterPro" id="IPR051910">
    <property type="entry name" value="ComF/GntX_DNA_util-trans"/>
</dbReference>
<reference evidence="4" key="1">
    <citation type="submission" date="2017-09" db="EMBL/GenBank/DDBJ databases">
        <title>Depth-based differentiation of microbial function through sediment-hosted aquifers and enrichment of novel symbionts in the deep terrestrial subsurface.</title>
        <authorList>
            <person name="Probst A.J."/>
            <person name="Ladd B."/>
            <person name="Jarett J.K."/>
            <person name="Geller-Mcgrath D.E."/>
            <person name="Sieber C.M.K."/>
            <person name="Emerson J.B."/>
            <person name="Anantharaman K."/>
            <person name="Thomas B.C."/>
            <person name="Malmstrom R."/>
            <person name="Stieglmeier M."/>
            <person name="Klingl A."/>
            <person name="Woyke T."/>
            <person name="Ryan C.M."/>
            <person name="Banfield J.F."/>
        </authorList>
    </citation>
    <scope>NUCLEOTIDE SEQUENCE [LARGE SCALE GENOMIC DNA]</scope>
</reference>
<dbReference type="InterPro" id="IPR029057">
    <property type="entry name" value="PRTase-like"/>
</dbReference>
<dbReference type="Gene3D" id="3.40.50.2020">
    <property type="match status" value="1"/>
</dbReference>
<dbReference type="SUPFAM" id="SSF53271">
    <property type="entry name" value="PRTase-like"/>
    <property type="match status" value="1"/>
</dbReference>
<dbReference type="Pfam" id="PF00156">
    <property type="entry name" value="Pribosyltran"/>
    <property type="match status" value="1"/>
</dbReference>
<comment type="similarity">
    <text evidence="1">Belongs to the ComF/GntX family.</text>
</comment>
<dbReference type="PANTHER" id="PTHR47505:SF1">
    <property type="entry name" value="DNA UTILIZATION PROTEIN YHGH"/>
    <property type="match status" value="1"/>
</dbReference>
<comment type="caution">
    <text evidence="3">The sequence shown here is derived from an EMBL/GenBank/DDBJ whole genome shotgun (WGS) entry which is preliminary data.</text>
</comment>
<evidence type="ECO:0000259" key="2">
    <source>
        <dbReference type="Pfam" id="PF00156"/>
    </source>
</evidence>
<sequence>MQEFLSKAKTAFFEILFPPICIICSRNLINEHEKNINLCENCKTDIQKNNSLTCPTCKSRLPQNKNTCHRSSYYLAAATNYNDQKIRDLIWKLKYGKITAAAKPLSNLLSEHFNLLNLDIENPIVIPIPLHKNRKAERGFNQAELIATHFAKNQNLKISDGILMRTKYTPPQAETKTAKERHKNLENSFKIKNASVIENKTIILIDDVFTTGATAEAAISVIKEHNPKKVIVAVIAHA</sequence>
<evidence type="ECO:0000313" key="4">
    <source>
        <dbReference type="Proteomes" id="UP000231157"/>
    </source>
</evidence>
<dbReference type="Proteomes" id="UP000231157">
    <property type="component" value="Unassembled WGS sequence"/>
</dbReference>
<dbReference type="EMBL" id="PFAZ01000001">
    <property type="protein sequence ID" value="PIR89584.1"/>
    <property type="molecule type" value="Genomic_DNA"/>
</dbReference>
<evidence type="ECO:0000313" key="3">
    <source>
        <dbReference type="EMBL" id="PIR89584.1"/>
    </source>
</evidence>